<feature type="transmembrane region" description="Helical" evidence="1">
    <location>
        <begin position="36"/>
        <end position="54"/>
    </location>
</feature>
<accession>A0A1X7IZ81</accession>
<feature type="transmembrane region" description="Helical" evidence="1">
    <location>
        <begin position="117"/>
        <end position="144"/>
    </location>
</feature>
<keyword evidence="1" id="KW-0472">Membrane</keyword>
<reference evidence="3" key="1">
    <citation type="submission" date="2017-04" db="EMBL/GenBank/DDBJ databases">
        <authorList>
            <person name="Varghese N."/>
            <person name="Submissions S."/>
        </authorList>
    </citation>
    <scope>NUCLEOTIDE SEQUENCE [LARGE SCALE GENOMIC DNA]</scope>
    <source>
        <strain evidence="3">USBA 82</strain>
    </source>
</reference>
<name>A0A1X7IZ81_9BACT</name>
<dbReference type="Proteomes" id="UP000193355">
    <property type="component" value="Unassembled WGS sequence"/>
</dbReference>
<dbReference type="AlphaFoldDB" id="A0A1X7IZ81"/>
<protein>
    <recommendedName>
        <fullName evidence="4">DUF340 domain-containing protein</fullName>
    </recommendedName>
</protein>
<sequence>MKFTEVVAVLIIVAAMSLVGNMVGSGNGIVESLPGMVFLVGLCVAGIALGKVIPGNIPSVAWIVLIGCILTYPTFPGAEVFSGWVKKVNFLALTTPILAYAGLALGKDLDLLKKTGWRIVVVSIVVFVGTYVCSALIAQGVLGLTGQL</sequence>
<dbReference type="RefSeq" id="WP_085544039.1">
    <property type="nucleotide sequence ID" value="NZ_FXBB01000006.1"/>
</dbReference>
<evidence type="ECO:0000313" key="2">
    <source>
        <dbReference type="EMBL" id="SMG19763.1"/>
    </source>
</evidence>
<feature type="transmembrane region" description="Helical" evidence="1">
    <location>
        <begin position="88"/>
        <end position="105"/>
    </location>
</feature>
<gene>
    <name evidence="2" type="ORF">SAMN06275492_10641</name>
</gene>
<dbReference type="STRING" id="561720.SAMN06275492_10641"/>
<evidence type="ECO:0000256" key="1">
    <source>
        <dbReference type="SAM" id="Phobius"/>
    </source>
</evidence>
<feature type="transmembrane region" description="Helical" evidence="1">
    <location>
        <begin position="6"/>
        <end position="24"/>
    </location>
</feature>
<keyword evidence="3" id="KW-1185">Reference proteome</keyword>
<evidence type="ECO:0008006" key="4">
    <source>
        <dbReference type="Google" id="ProtNLM"/>
    </source>
</evidence>
<proteinExistence type="predicted"/>
<keyword evidence="1" id="KW-0812">Transmembrane</keyword>
<evidence type="ECO:0000313" key="3">
    <source>
        <dbReference type="Proteomes" id="UP000193355"/>
    </source>
</evidence>
<organism evidence="2 3">
    <name type="scientific">Dethiosulfovibrio salsuginis</name>
    <dbReference type="NCBI Taxonomy" id="561720"/>
    <lineage>
        <taxon>Bacteria</taxon>
        <taxon>Thermotogati</taxon>
        <taxon>Synergistota</taxon>
        <taxon>Synergistia</taxon>
        <taxon>Synergistales</taxon>
        <taxon>Dethiosulfovibrionaceae</taxon>
        <taxon>Dethiosulfovibrio</taxon>
    </lineage>
</organism>
<dbReference type="OrthoDB" id="6443879at2"/>
<keyword evidence="1" id="KW-1133">Transmembrane helix</keyword>
<feature type="transmembrane region" description="Helical" evidence="1">
    <location>
        <begin position="60"/>
        <end position="81"/>
    </location>
</feature>
<dbReference type="EMBL" id="FXBB01000006">
    <property type="protein sequence ID" value="SMG19763.1"/>
    <property type="molecule type" value="Genomic_DNA"/>
</dbReference>